<dbReference type="HOGENOM" id="CLU_2147302_0_0_1"/>
<dbReference type="EMBL" id="FN393067">
    <property type="protein sequence ID" value="CAY79257.1"/>
    <property type="molecule type" value="Genomic_DNA"/>
</dbReference>
<organism evidence="2">
    <name type="scientific">Saccharomyces cerevisiae (strain Lalvin EC1118 / Prise de mousse)</name>
    <name type="common">Baker's yeast</name>
    <dbReference type="NCBI Taxonomy" id="643680"/>
    <lineage>
        <taxon>Eukaryota</taxon>
        <taxon>Fungi</taxon>
        <taxon>Dikarya</taxon>
        <taxon>Ascomycota</taxon>
        <taxon>Saccharomycotina</taxon>
        <taxon>Saccharomycetes</taxon>
        <taxon>Saccharomycetales</taxon>
        <taxon>Saccharomycetaceae</taxon>
        <taxon>Saccharomyces</taxon>
    </lineage>
</organism>
<gene>
    <name evidence="2" type="ORF">EC1118_1E8_2003g</name>
</gene>
<evidence type="ECO:0000313" key="2">
    <source>
        <dbReference type="EMBL" id="CAY79257.1"/>
    </source>
</evidence>
<reference evidence="2" key="1">
    <citation type="journal article" date="2009" name="Proc. Natl. Acad. Sci. U.S.A.">
        <title>Eukaryote-to-eukaryote gene transfer events revealed by the genome sequence of the wine yeast Saccharomyces cerevisiae EC1118.</title>
        <authorList>
            <person name="Novo M."/>
            <person name="Bigey F."/>
            <person name="Beyne E."/>
            <person name="Galeote V."/>
            <person name="Gavory F."/>
            <person name="Mallet S."/>
            <person name="Cambot B."/>
            <person name="Legras J.L."/>
            <person name="Wincker P."/>
            <person name="Casaregola S."/>
            <person name="Dequin S."/>
        </authorList>
    </citation>
    <scope>NUCLEOTIDE SEQUENCE [LARGE SCALE GENOMIC DNA]</scope>
    <source>
        <strain evidence="2">Lalvin EC1118</strain>
        <strain>Lalvin EC1118 / Prise de mousse</strain>
    </source>
</reference>
<proteinExistence type="predicted"/>
<keyword evidence="1" id="KW-1133">Transmembrane helix</keyword>
<keyword evidence="1" id="KW-0472">Membrane</keyword>
<feature type="transmembrane region" description="Helical" evidence="1">
    <location>
        <begin position="87"/>
        <end position="111"/>
    </location>
</feature>
<protein>
    <submittedName>
        <fullName evidence="2">EC1118_1E8_2003p</fullName>
    </submittedName>
</protein>
<dbReference type="AlphaFoldDB" id="C8Z791"/>
<name>C8Z791_YEAS8</name>
<feature type="transmembrane region" description="Helical" evidence="1">
    <location>
        <begin position="53"/>
        <end position="75"/>
    </location>
</feature>
<accession>C8Z791</accession>
<keyword evidence="1" id="KW-0812">Transmembrane</keyword>
<evidence type="ECO:0000256" key="1">
    <source>
        <dbReference type="SAM" id="Phobius"/>
    </source>
</evidence>
<sequence length="112" mass="12599">MSLRMRFKPSIENFVNLFSFSCLSFLSHEPHVYLKKASLFGSLSFVSLVKTSFGLLEINLLVAATVIHLIAPTLFEAPTTHLLEWPATVYLIMLGLRIAVLLAKQLLLLLLR</sequence>